<dbReference type="UniPathway" id="UPA00238"/>
<dbReference type="InterPro" id="IPR051214">
    <property type="entry name" value="GH32_Enzymes"/>
</dbReference>
<dbReference type="OrthoDB" id="9759709at2"/>
<evidence type="ECO:0000313" key="13">
    <source>
        <dbReference type="Proteomes" id="UP000191200"/>
    </source>
</evidence>
<dbReference type="SUPFAM" id="SSF75005">
    <property type="entry name" value="Arabinanase/levansucrase/invertase"/>
    <property type="match status" value="1"/>
</dbReference>
<dbReference type="CDD" id="cd08996">
    <property type="entry name" value="GH32_FFase"/>
    <property type="match status" value="1"/>
</dbReference>
<accession>A0A1J0A4C5</accession>
<feature type="domain" description="Glycosyl hydrolase family 32 C-terminal" evidence="11">
    <location>
        <begin position="328"/>
        <end position="460"/>
    </location>
</feature>
<name>A0A1J0A4C5_9ENTE</name>
<evidence type="ECO:0000313" key="12">
    <source>
        <dbReference type="EMBL" id="APB30746.1"/>
    </source>
</evidence>
<dbReference type="PANTHER" id="PTHR43101">
    <property type="entry name" value="BETA-FRUCTOSIDASE"/>
    <property type="match status" value="1"/>
</dbReference>
<dbReference type="GO" id="GO:0004564">
    <property type="term" value="F:beta-fructofuranosidase activity"/>
    <property type="evidence" value="ECO:0007669"/>
    <property type="project" value="UniProtKB-EC"/>
</dbReference>
<dbReference type="InterPro" id="IPR023296">
    <property type="entry name" value="Glyco_hydro_beta-prop_sf"/>
</dbReference>
<dbReference type="InterPro" id="IPR006232">
    <property type="entry name" value="Suc6P_hydrolase"/>
</dbReference>
<comment type="subcellular location">
    <subcellularLocation>
        <location evidence="9">Cytoplasm</location>
    </subcellularLocation>
</comment>
<dbReference type="Pfam" id="PF08244">
    <property type="entry name" value="Glyco_hydro_32C"/>
    <property type="match status" value="1"/>
</dbReference>
<evidence type="ECO:0000256" key="6">
    <source>
        <dbReference type="ARBA" id="ARBA00023295"/>
    </source>
</evidence>
<evidence type="ECO:0000256" key="1">
    <source>
        <dbReference type="ARBA" id="ARBA00004914"/>
    </source>
</evidence>
<keyword evidence="9" id="KW-0119">Carbohydrate metabolism</keyword>
<dbReference type="AlphaFoldDB" id="A0A1J0A4C5"/>
<evidence type="ECO:0000256" key="2">
    <source>
        <dbReference type="ARBA" id="ARBA00009902"/>
    </source>
</evidence>
<comment type="similarity">
    <text evidence="2 8">Belongs to the glycosyl hydrolase 32 family.</text>
</comment>
<evidence type="ECO:0000259" key="10">
    <source>
        <dbReference type="Pfam" id="PF00251"/>
    </source>
</evidence>
<evidence type="ECO:0000256" key="7">
    <source>
        <dbReference type="ARBA" id="ARBA00033367"/>
    </source>
</evidence>
<keyword evidence="6 8" id="KW-0326">Glycosidase</keyword>
<dbReference type="InterPro" id="IPR013148">
    <property type="entry name" value="Glyco_hydro_32_N"/>
</dbReference>
<dbReference type="KEGG" id="vte:BHY08_02235"/>
<dbReference type="PANTHER" id="PTHR43101:SF1">
    <property type="entry name" value="BETA-FRUCTOSIDASE"/>
    <property type="match status" value="1"/>
</dbReference>
<comment type="pathway">
    <text evidence="1 9">Glycan biosynthesis; sucrose metabolism.</text>
</comment>
<dbReference type="Gene3D" id="2.115.10.20">
    <property type="entry name" value="Glycosyl hydrolase domain, family 43"/>
    <property type="match status" value="1"/>
</dbReference>
<reference evidence="12 13" key="1">
    <citation type="submission" date="2016-09" db="EMBL/GenBank/DDBJ databases">
        <title>Vagococcus teuberi sp. nov., isolated from the Malian artisanal sour milk fene.</title>
        <authorList>
            <person name="Wullschleger S."/>
            <person name="Seifert C."/>
            <person name="Baumgartner S."/>
            <person name="Lacroix C."/>
            <person name="Bonfoh B."/>
            <person name="Stevens M.J."/>
            <person name="Meile L."/>
        </authorList>
    </citation>
    <scope>NUCLEOTIDE SEQUENCE [LARGE SCALE GENOMIC DNA]</scope>
    <source>
        <strain evidence="12 13">DSM 21459</strain>
    </source>
</reference>
<proteinExistence type="inferred from homology"/>
<dbReference type="InterPro" id="IPR013189">
    <property type="entry name" value="Glyco_hydro_32_C"/>
</dbReference>
<evidence type="ECO:0000259" key="11">
    <source>
        <dbReference type="Pfam" id="PF08244"/>
    </source>
</evidence>
<dbReference type="InterPro" id="IPR001362">
    <property type="entry name" value="Glyco_hydro_32"/>
</dbReference>
<evidence type="ECO:0000256" key="9">
    <source>
        <dbReference type="RuleBase" id="RU365015"/>
    </source>
</evidence>
<dbReference type="GO" id="GO:0005985">
    <property type="term" value="P:sucrose metabolic process"/>
    <property type="evidence" value="ECO:0007669"/>
    <property type="project" value="UniProtKB-UniPathway"/>
</dbReference>
<keyword evidence="9" id="KW-0963">Cytoplasm</keyword>
<dbReference type="InterPro" id="IPR013320">
    <property type="entry name" value="ConA-like_dom_sf"/>
</dbReference>
<sequence length="476" mass="54601">MTKKEPIELTNSRYRLGYHVAAPSGWINDPNGFCYFDGYYHVFYQHYPYSAEWGPMHWGHARSKDLVHWESLPIALTPGDKEDEDGCFSGSAIEKDGVLYLFYTGHHYYGDGDKDHFWQNQNMAYSTDGIHFTKYENNPIIAKEPGDNTHHFRDPKVWEKDGVYYMILGSQGEDGLGRAIVYSSKDLLDWEYEGPISRANGLKTEGFMWECPDFFNLDGKDILLLSPQGIDAQGKDYLNLFQTGYFIGDYDYKTATFTRGEFHELDKGHDFYATQTTEAPDGRRIVIAWMDMWESLLPEQEDGWAGALTIPRELRLKNDHLYMTPVKELEDLRIKEVSNDSSVVAKELLVAEDASSSEVLIDIPLTGTNQEEVSFSLKTSNEELVLLTYSKATNEFILKRSDKDDLRYGTIQPCDKLSLRVFIDTSSIEIFINEGELVFTERFYTGEKTDVCVTVSEEETISYTVYQLDDNAVSYN</sequence>
<gene>
    <name evidence="12" type="ORF">BHY08_02235</name>
</gene>
<evidence type="ECO:0000256" key="3">
    <source>
        <dbReference type="ARBA" id="ARBA00012758"/>
    </source>
</evidence>
<dbReference type="Pfam" id="PF00251">
    <property type="entry name" value="Glyco_hydro_32N"/>
    <property type="match status" value="1"/>
</dbReference>
<dbReference type="SMART" id="SM00640">
    <property type="entry name" value="Glyco_32"/>
    <property type="match status" value="1"/>
</dbReference>
<organism evidence="12 13">
    <name type="scientific">Vagococcus teuberi</name>
    <dbReference type="NCBI Taxonomy" id="519472"/>
    <lineage>
        <taxon>Bacteria</taxon>
        <taxon>Bacillati</taxon>
        <taxon>Bacillota</taxon>
        <taxon>Bacilli</taxon>
        <taxon>Lactobacillales</taxon>
        <taxon>Enterococcaceae</taxon>
        <taxon>Vagococcus</taxon>
    </lineage>
</organism>
<protein>
    <recommendedName>
        <fullName evidence="4 8">Sucrose-6-phosphate hydrolase</fullName>
        <ecNumber evidence="3 8">3.2.1.26</ecNumber>
    </recommendedName>
    <alternativeName>
        <fullName evidence="7 9">Invertase</fullName>
    </alternativeName>
</protein>
<dbReference type="STRING" id="519472.BHY08_02235"/>
<dbReference type="NCBIfam" id="TIGR01322">
    <property type="entry name" value="scrB_fam"/>
    <property type="match status" value="1"/>
</dbReference>
<dbReference type="EC" id="3.2.1.26" evidence="3 8"/>
<dbReference type="RefSeq" id="WP_071456318.1">
    <property type="nucleotide sequence ID" value="NZ_CP017267.1"/>
</dbReference>
<dbReference type="Proteomes" id="UP000191200">
    <property type="component" value="Chromosome"/>
</dbReference>
<keyword evidence="5 8" id="KW-0378">Hydrolase</keyword>
<dbReference type="SUPFAM" id="SSF49899">
    <property type="entry name" value="Concanavalin A-like lectins/glucanases"/>
    <property type="match status" value="1"/>
</dbReference>
<dbReference type="Gene3D" id="2.60.120.560">
    <property type="entry name" value="Exo-inulinase, domain 1"/>
    <property type="match status" value="1"/>
</dbReference>
<keyword evidence="13" id="KW-1185">Reference proteome</keyword>
<evidence type="ECO:0000256" key="8">
    <source>
        <dbReference type="RuleBase" id="RU362110"/>
    </source>
</evidence>
<evidence type="ECO:0000256" key="4">
    <source>
        <dbReference type="ARBA" id="ARBA00019623"/>
    </source>
</evidence>
<dbReference type="EMBL" id="CP017267">
    <property type="protein sequence ID" value="APB30746.1"/>
    <property type="molecule type" value="Genomic_DNA"/>
</dbReference>
<dbReference type="GO" id="GO:0005737">
    <property type="term" value="C:cytoplasm"/>
    <property type="evidence" value="ECO:0007669"/>
    <property type="project" value="UniProtKB-SubCell"/>
</dbReference>
<comment type="function">
    <text evidence="9">Enables the bacterium to metabolize sucrose as a sole carbon source.</text>
</comment>
<evidence type="ECO:0000256" key="5">
    <source>
        <dbReference type="ARBA" id="ARBA00022801"/>
    </source>
</evidence>
<comment type="catalytic activity">
    <reaction evidence="8">
        <text>Hydrolysis of terminal non-reducing beta-D-fructofuranoside residues in beta-D-fructofuranosides.</text>
        <dbReference type="EC" id="3.2.1.26"/>
    </reaction>
</comment>
<feature type="domain" description="Glycosyl hydrolase family 32 N-terminal" evidence="10">
    <location>
        <begin position="19"/>
        <end position="325"/>
    </location>
</feature>